<gene>
    <name evidence="1" type="ORF">KQP68_12415</name>
</gene>
<reference evidence="1 2" key="1">
    <citation type="submission" date="2021-06" db="EMBL/GenBank/DDBJ databases">
        <title>Interrogation of the integrated mobile genetic elements in gut-associated Bacteroides with a consensus prediction approach.</title>
        <authorList>
            <person name="Campbell D.E."/>
            <person name="Leigh J.R."/>
            <person name="Kim T."/>
            <person name="England W."/>
            <person name="Whitaker R.J."/>
            <person name="Degnan P.H."/>
        </authorList>
    </citation>
    <scope>NUCLEOTIDE SEQUENCE [LARGE SCALE GENOMIC DNA]</scope>
    <source>
        <strain evidence="1 2">WAL8669</strain>
    </source>
</reference>
<protein>
    <submittedName>
        <fullName evidence="1">Uncharacterized protein</fullName>
    </submittedName>
</protein>
<evidence type="ECO:0000313" key="2">
    <source>
        <dbReference type="Proteomes" id="UP001156218"/>
    </source>
</evidence>
<dbReference type="EMBL" id="CP083680">
    <property type="protein sequence ID" value="UYU69015.1"/>
    <property type="molecule type" value="Genomic_DNA"/>
</dbReference>
<dbReference type="AlphaFoldDB" id="A0A412GDM9"/>
<name>A0A412GDM9_BACT4</name>
<evidence type="ECO:0000313" key="1">
    <source>
        <dbReference type="EMBL" id="UYU69015.1"/>
    </source>
</evidence>
<accession>A0A412GDM9</accession>
<proteinExistence type="predicted"/>
<dbReference type="Proteomes" id="UP001156218">
    <property type="component" value="Chromosome"/>
</dbReference>
<dbReference type="RefSeq" id="WP_048697064.1">
    <property type="nucleotide sequence ID" value="NZ_CP083680.1"/>
</dbReference>
<sequence>MDKKEELLERLVNEFAAYNRLTAVRIAKENLFSWGKSDEEIVKEMKSSSERILKWGYSTDEDFPLDPPKTTTVKITSCSKNLLE</sequence>
<organism evidence="1 2">
    <name type="scientific">Bacteroides thetaiotaomicron</name>
    <dbReference type="NCBI Taxonomy" id="818"/>
    <lineage>
        <taxon>Bacteria</taxon>
        <taxon>Pseudomonadati</taxon>
        <taxon>Bacteroidota</taxon>
        <taxon>Bacteroidia</taxon>
        <taxon>Bacteroidales</taxon>
        <taxon>Bacteroidaceae</taxon>
        <taxon>Bacteroides</taxon>
    </lineage>
</organism>